<dbReference type="PRINTS" id="PR00449">
    <property type="entry name" value="RASTRNSFRMNG"/>
</dbReference>
<dbReference type="CDD" id="cd01863">
    <property type="entry name" value="Rab18"/>
    <property type="match status" value="1"/>
</dbReference>
<evidence type="ECO:0000256" key="2">
    <source>
        <dbReference type="ARBA" id="ARBA00022448"/>
    </source>
</evidence>
<organism evidence="10 11">
    <name type="scientific">Plasmodium falciparum (isolate Camp / Malaysia)</name>
    <dbReference type="NCBI Taxonomy" id="5835"/>
    <lineage>
        <taxon>Eukaryota</taxon>
        <taxon>Sar</taxon>
        <taxon>Alveolata</taxon>
        <taxon>Apicomplexa</taxon>
        <taxon>Aconoidasida</taxon>
        <taxon>Haemosporida</taxon>
        <taxon>Plasmodiidae</taxon>
        <taxon>Plasmodium</taxon>
        <taxon>Plasmodium (Laverania)</taxon>
    </lineage>
</organism>
<feature type="transmembrane region" description="Helical" evidence="9">
    <location>
        <begin position="243"/>
        <end position="265"/>
    </location>
</feature>
<evidence type="ECO:0000256" key="3">
    <source>
        <dbReference type="ARBA" id="ARBA00022481"/>
    </source>
</evidence>
<gene>
    <name evidence="10" type="ORF">PFMC_01970</name>
</gene>
<feature type="transmembrane region" description="Helical" evidence="9">
    <location>
        <begin position="57"/>
        <end position="77"/>
    </location>
</feature>
<dbReference type="PROSITE" id="PS51419">
    <property type="entry name" value="RAB"/>
    <property type="match status" value="1"/>
</dbReference>
<protein>
    <recommendedName>
        <fullName evidence="12">Ras-related protein Rab-18</fullName>
    </recommendedName>
</protein>
<keyword evidence="6" id="KW-0342">GTP-binding</keyword>
<dbReference type="EMBL" id="KI927508">
    <property type="protein sequence ID" value="ETW62180.1"/>
    <property type="molecule type" value="Genomic_DNA"/>
</dbReference>
<dbReference type="GO" id="GO:0003924">
    <property type="term" value="F:GTPase activity"/>
    <property type="evidence" value="ECO:0007669"/>
    <property type="project" value="InterPro"/>
</dbReference>
<evidence type="ECO:0000256" key="8">
    <source>
        <dbReference type="ARBA" id="ARBA00023289"/>
    </source>
</evidence>
<keyword evidence="8" id="KW-0636">Prenylation</keyword>
<dbReference type="SMART" id="SM00173">
    <property type="entry name" value="RAS"/>
    <property type="match status" value="1"/>
</dbReference>
<accession>A0A024XAS0</accession>
<evidence type="ECO:0000313" key="10">
    <source>
        <dbReference type="EMBL" id="ETW62180.1"/>
    </source>
</evidence>
<evidence type="ECO:0000256" key="6">
    <source>
        <dbReference type="ARBA" id="ARBA00023134"/>
    </source>
</evidence>
<dbReference type="AlphaFoldDB" id="A0A024XAS0"/>
<dbReference type="InterPro" id="IPR050227">
    <property type="entry name" value="Rab"/>
</dbReference>
<dbReference type="SMART" id="SM00174">
    <property type="entry name" value="RHO"/>
    <property type="match status" value="1"/>
</dbReference>
<dbReference type="SMART" id="SM00176">
    <property type="entry name" value="RAN"/>
    <property type="match status" value="1"/>
</dbReference>
<reference evidence="10 11" key="1">
    <citation type="submission" date="2013-02" db="EMBL/GenBank/DDBJ databases">
        <title>The Genome Annotation of Plasmodium falciparum CAMP/Malaysia.</title>
        <authorList>
            <consortium name="The Broad Institute Genome Sequencing Platform"/>
            <consortium name="The Broad Institute Genome Sequencing Center for Infectious Disease"/>
            <person name="Neafsey D."/>
            <person name="Hoffman S."/>
            <person name="Volkman S."/>
            <person name="Rosenthal P."/>
            <person name="Walker B."/>
            <person name="Young S.K."/>
            <person name="Zeng Q."/>
            <person name="Gargeya S."/>
            <person name="Fitzgerald M."/>
            <person name="Haas B."/>
            <person name="Abouelleil A."/>
            <person name="Allen A.W."/>
            <person name="Alvarado L."/>
            <person name="Arachchi H.M."/>
            <person name="Berlin A.M."/>
            <person name="Chapman S.B."/>
            <person name="Gainer-Dewar J."/>
            <person name="Goldberg J."/>
            <person name="Griggs A."/>
            <person name="Gujja S."/>
            <person name="Hansen M."/>
            <person name="Howarth C."/>
            <person name="Imamovic A."/>
            <person name="Ireland A."/>
            <person name="Larimer J."/>
            <person name="McCowan C."/>
            <person name="Murphy C."/>
            <person name="Pearson M."/>
            <person name="Poon T.W."/>
            <person name="Priest M."/>
            <person name="Roberts A."/>
            <person name="Saif S."/>
            <person name="Shea T."/>
            <person name="Sisk P."/>
            <person name="Sykes S."/>
            <person name="Wortman J."/>
            <person name="Nusbaum C."/>
            <person name="Birren B."/>
        </authorList>
    </citation>
    <scope>NUCLEOTIDE SEQUENCE [LARGE SCALE GENOMIC DNA]</scope>
    <source>
        <strain evidence="10 11">CAMP/Malaysia</strain>
    </source>
</reference>
<sequence length="592" mass="69466">MKTMSMIHEVGLNKLSSLITQNIKQKIIKRKDSKEDNLKEVKVNNTKEKLTDQKFKLICICFGYIINTFLYFLFVYISDLIFTHCIFTLSKITNKNYYDNSIVNSIKHFSILFIWYNYLSGGFDGDPFFHFFKNKMKLINKVECAISFASNISGTILYLITFQLMNLPKYEEHKGINITNYIKDNNISKDNSFLTFLVYPYIPDYLKNVLSNILIFIMPYNTLEKKYDNKIFFNNKDLYSSIIMDTFINEFICSFLSYILLYIYMFTKNNLSQPININLILTQIISLFSSTYKHIICGPYMSLSWIIHDAYLKKYPLYFSMMLMLSHFYAYKLATLLLKIPTISLTEAKRYFHNIHYDSLNKYTNKNGDVNLHSVPDHLINNTPLQNTYLSKIAKLYLTTFIFKIHKKKGLKRKSSILCRYSDNQFEEKVLSTIGIDFKVKYLKIDNKTIKVGIWDTAGQERFRTLTSAYYRNAHAIILVYDCTVRESFENLDVWINEIDKYSTNKNAIKMLVANKIDKPNHEVTKDEGKNFAFENNMLFCETSAKNDINITYCFEELIQQILNNPSLLELSIVTKNLKLGKKEESRSNCAC</sequence>
<dbReference type="PANTHER" id="PTHR47977">
    <property type="entry name" value="RAS-RELATED PROTEIN RAB"/>
    <property type="match status" value="1"/>
</dbReference>
<evidence type="ECO:0000256" key="9">
    <source>
        <dbReference type="SAM" id="Phobius"/>
    </source>
</evidence>
<evidence type="ECO:0000256" key="7">
    <source>
        <dbReference type="ARBA" id="ARBA00023288"/>
    </source>
</evidence>
<keyword evidence="2" id="KW-0813">Transport</keyword>
<keyword evidence="9" id="KW-1133">Transmembrane helix</keyword>
<evidence type="ECO:0000256" key="5">
    <source>
        <dbReference type="ARBA" id="ARBA00022927"/>
    </source>
</evidence>
<keyword evidence="9" id="KW-0472">Membrane</keyword>
<comment type="similarity">
    <text evidence="1">Belongs to the small GTPase superfamily. Rab family.</text>
</comment>
<dbReference type="FunFam" id="3.40.50.300:FF:001312">
    <property type="entry name" value="Ras-related protein Rab-18"/>
    <property type="match status" value="1"/>
</dbReference>
<evidence type="ECO:0008006" key="12">
    <source>
        <dbReference type="Google" id="ProtNLM"/>
    </source>
</evidence>
<dbReference type="Proteomes" id="UP000030694">
    <property type="component" value="Unassembled WGS sequence"/>
</dbReference>
<dbReference type="GO" id="GO:0015031">
    <property type="term" value="P:protein transport"/>
    <property type="evidence" value="ECO:0007669"/>
    <property type="project" value="UniProtKB-KW"/>
</dbReference>
<evidence type="ECO:0000256" key="4">
    <source>
        <dbReference type="ARBA" id="ARBA00022741"/>
    </source>
</evidence>
<keyword evidence="3" id="KW-0488">Methylation</keyword>
<dbReference type="Pfam" id="PF00071">
    <property type="entry name" value="Ras"/>
    <property type="match status" value="1"/>
</dbReference>
<reference evidence="10 11" key="2">
    <citation type="submission" date="2013-02" db="EMBL/GenBank/DDBJ databases">
        <title>The Genome Sequence of Plasmodium falciparum CAMP/Malaysia.</title>
        <authorList>
            <consortium name="The Broad Institute Genome Sequencing Platform"/>
            <consortium name="The Broad Institute Genome Sequencing Center for Infectious Disease"/>
            <person name="Neafsey D."/>
            <person name="Cheeseman I."/>
            <person name="Volkman S."/>
            <person name="Adams J."/>
            <person name="Walker B."/>
            <person name="Young S.K."/>
            <person name="Zeng Q."/>
            <person name="Gargeya S."/>
            <person name="Fitzgerald M."/>
            <person name="Haas B."/>
            <person name="Abouelleil A."/>
            <person name="Alvarado L."/>
            <person name="Arachchi H.M."/>
            <person name="Berlin A.M."/>
            <person name="Chapman S.B."/>
            <person name="Dewar J."/>
            <person name="Goldberg J."/>
            <person name="Griggs A."/>
            <person name="Gujja S."/>
            <person name="Hansen M."/>
            <person name="Howarth C."/>
            <person name="Imamovic A."/>
            <person name="Larimer J."/>
            <person name="McCowan C."/>
            <person name="Murphy C."/>
            <person name="Neiman D."/>
            <person name="Pearson M."/>
            <person name="Priest M."/>
            <person name="Roberts A."/>
            <person name="Saif S."/>
            <person name="Shea T."/>
            <person name="Sisk P."/>
            <person name="Sykes S."/>
            <person name="Wortman J."/>
            <person name="Nusbaum C."/>
            <person name="Birren B."/>
        </authorList>
    </citation>
    <scope>NUCLEOTIDE SEQUENCE [LARGE SCALE GENOMIC DNA]</scope>
    <source>
        <strain evidence="10 11">CAMP/Malaysia</strain>
    </source>
</reference>
<dbReference type="InterPro" id="IPR027417">
    <property type="entry name" value="P-loop_NTPase"/>
</dbReference>
<dbReference type="NCBIfam" id="TIGR00231">
    <property type="entry name" value="small_GTP"/>
    <property type="match status" value="1"/>
</dbReference>
<dbReference type="SMART" id="SM00177">
    <property type="entry name" value="ARF"/>
    <property type="match status" value="1"/>
</dbReference>
<evidence type="ECO:0000313" key="11">
    <source>
        <dbReference type="Proteomes" id="UP000030694"/>
    </source>
</evidence>
<dbReference type="InterPro" id="IPR001806">
    <property type="entry name" value="Small_GTPase"/>
</dbReference>
<proteinExistence type="inferred from homology"/>
<keyword evidence="7" id="KW-0449">Lipoprotein</keyword>
<dbReference type="GO" id="GO:0005525">
    <property type="term" value="F:GTP binding"/>
    <property type="evidence" value="ECO:0007669"/>
    <property type="project" value="UniProtKB-KW"/>
</dbReference>
<dbReference type="SMART" id="SM00175">
    <property type="entry name" value="RAB"/>
    <property type="match status" value="1"/>
</dbReference>
<keyword evidence="4" id="KW-0547">Nucleotide-binding</keyword>
<dbReference type="OrthoDB" id="384318at2759"/>
<keyword evidence="5" id="KW-0653">Protein transport</keyword>
<dbReference type="SUPFAM" id="SSF52540">
    <property type="entry name" value="P-loop containing nucleoside triphosphate hydrolases"/>
    <property type="match status" value="1"/>
</dbReference>
<name>A0A024XAS0_PLAFC</name>
<dbReference type="InterPro" id="IPR005225">
    <property type="entry name" value="Small_GTP-bd"/>
</dbReference>
<keyword evidence="9" id="KW-0812">Transmembrane</keyword>
<evidence type="ECO:0000256" key="1">
    <source>
        <dbReference type="ARBA" id="ARBA00006270"/>
    </source>
</evidence>
<dbReference type="PROSITE" id="PS51421">
    <property type="entry name" value="RAS"/>
    <property type="match status" value="1"/>
</dbReference>
<feature type="transmembrane region" description="Helical" evidence="9">
    <location>
        <begin position="317"/>
        <end position="338"/>
    </location>
</feature>
<dbReference type="Gene3D" id="3.40.50.300">
    <property type="entry name" value="P-loop containing nucleotide triphosphate hydrolases"/>
    <property type="match status" value="1"/>
</dbReference>
<feature type="transmembrane region" description="Helical" evidence="9">
    <location>
        <begin position="138"/>
        <end position="160"/>
    </location>
</feature>